<reference evidence="1" key="1">
    <citation type="journal article" date="2022" name="Int. J. Mol. Sci.">
        <title>Draft Genome of Tanacetum Coccineum: Genomic Comparison of Closely Related Tanacetum-Family Plants.</title>
        <authorList>
            <person name="Yamashiro T."/>
            <person name="Shiraishi A."/>
            <person name="Nakayama K."/>
            <person name="Satake H."/>
        </authorList>
    </citation>
    <scope>NUCLEOTIDE SEQUENCE</scope>
</reference>
<name>A0ABQ5J8K1_9ASTR</name>
<sequence length="212" mass="23189">MTQDAIRKLVADSVTAALEAQAATMANTSNPNKNTGPTGTPVVKTGNYKEFISCQHFYFNVECIRPTYGSSSSKSNHMDGVEKASDKQLSLEDYLEVSKGMEPMIANESLMIEEPSTTTTTKTTVTTTMTTTTMITTNNRIEGGKPSGPMLLPQLKTVGMLDPILCVRYAFYITQDLVLSDVILVTKWAIRPGTAETKDPQTTRLDCSYSFC</sequence>
<comment type="caution">
    <text evidence="1">The sequence shown here is derived from an EMBL/GenBank/DDBJ whole genome shotgun (WGS) entry which is preliminary data.</text>
</comment>
<accession>A0ABQ5J8K1</accession>
<keyword evidence="2" id="KW-1185">Reference proteome</keyword>
<dbReference type="EMBL" id="BQNB010021674">
    <property type="protein sequence ID" value="GJU08862.1"/>
    <property type="molecule type" value="Genomic_DNA"/>
</dbReference>
<dbReference type="Proteomes" id="UP001151760">
    <property type="component" value="Unassembled WGS sequence"/>
</dbReference>
<protein>
    <recommendedName>
        <fullName evidence="3">Reverse transcriptase domain-containing protein</fullName>
    </recommendedName>
</protein>
<evidence type="ECO:0000313" key="1">
    <source>
        <dbReference type="EMBL" id="GJU08862.1"/>
    </source>
</evidence>
<organism evidence="1 2">
    <name type="scientific">Tanacetum coccineum</name>
    <dbReference type="NCBI Taxonomy" id="301880"/>
    <lineage>
        <taxon>Eukaryota</taxon>
        <taxon>Viridiplantae</taxon>
        <taxon>Streptophyta</taxon>
        <taxon>Embryophyta</taxon>
        <taxon>Tracheophyta</taxon>
        <taxon>Spermatophyta</taxon>
        <taxon>Magnoliopsida</taxon>
        <taxon>eudicotyledons</taxon>
        <taxon>Gunneridae</taxon>
        <taxon>Pentapetalae</taxon>
        <taxon>asterids</taxon>
        <taxon>campanulids</taxon>
        <taxon>Asterales</taxon>
        <taxon>Asteraceae</taxon>
        <taxon>Asteroideae</taxon>
        <taxon>Anthemideae</taxon>
        <taxon>Anthemidinae</taxon>
        <taxon>Tanacetum</taxon>
    </lineage>
</organism>
<gene>
    <name evidence="1" type="ORF">Tco_1125292</name>
</gene>
<evidence type="ECO:0000313" key="2">
    <source>
        <dbReference type="Proteomes" id="UP001151760"/>
    </source>
</evidence>
<reference evidence="1" key="2">
    <citation type="submission" date="2022-01" db="EMBL/GenBank/DDBJ databases">
        <authorList>
            <person name="Yamashiro T."/>
            <person name="Shiraishi A."/>
            <person name="Satake H."/>
            <person name="Nakayama K."/>
        </authorList>
    </citation>
    <scope>NUCLEOTIDE SEQUENCE</scope>
</reference>
<proteinExistence type="predicted"/>
<evidence type="ECO:0008006" key="3">
    <source>
        <dbReference type="Google" id="ProtNLM"/>
    </source>
</evidence>